<accession>A0AAV7HBY4</accession>
<sequence>MSVPKKPMLALVQWIGGDYDETYTPGVPVDWILDFDPLTFDPTNENESYVIEWRECKKNKKSNKGWKYYDARVVQISRSLKSLEKQLALLEGLVSPLRPERTLEEIRKNFKSSVKRTLEDDFNDFGAEQSRISELSEKRKKKKNFTAGEQDEIQNQPRDNGENSDAIEDPETHEIEEEPPIAHEDFISNEQIHQDNQSIKQVLKDLVSEIRTIKESQTQILQRQLGNQNLQPELNAQVEIGHPGSNVFVRRNQWDTADSRDTFQSMGVSLVKALYEEDVLLRSNLKGGASKIDKNAPQRPGLDKNILAAIKEAVKQKFPAEFKQSLFGMAINNMMTDMRKKTQAAADIQSQFLLGRDHTVISQKSPNDYLDITQRPLRNYSGITRRSDENHPTITERSPSDHKVMPE</sequence>
<feature type="region of interest" description="Disordered" evidence="1">
    <location>
        <begin position="136"/>
        <end position="175"/>
    </location>
</feature>
<keyword evidence="4" id="KW-1185">Reference proteome</keyword>
<dbReference type="Pfam" id="PF10523">
    <property type="entry name" value="BEN"/>
    <property type="match status" value="1"/>
</dbReference>
<evidence type="ECO:0000313" key="4">
    <source>
        <dbReference type="Proteomes" id="UP000826195"/>
    </source>
</evidence>
<dbReference type="InterPro" id="IPR018379">
    <property type="entry name" value="BEN_domain"/>
</dbReference>
<feature type="compositionally biased region" description="Acidic residues" evidence="1">
    <location>
        <begin position="165"/>
        <end position="175"/>
    </location>
</feature>
<dbReference type="EMBL" id="JAHXZJ010002983">
    <property type="protein sequence ID" value="KAH0533796.1"/>
    <property type="molecule type" value="Genomic_DNA"/>
</dbReference>
<dbReference type="SMART" id="SM01025">
    <property type="entry name" value="BEN"/>
    <property type="match status" value="1"/>
</dbReference>
<dbReference type="AlphaFoldDB" id="A0AAV7HBY4"/>
<name>A0AAV7HBY4_COTGL</name>
<dbReference type="Proteomes" id="UP000826195">
    <property type="component" value="Unassembled WGS sequence"/>
</dbReference>
<organism evidence="3 4">
    <name type="scientific">Cotesia glomerata</name>
    <name type="common">Lepidopteran parasitic wasp</name>
    <name type="synonym">Apanteles glomeratus</name>
    <dbReference type="NCBI Taxonomy" id="32391"/>
    <lineage>
        <taxon>Eukaryota</taxon>
        <taxon>Metazoa</taxon>
        <taxon>Ecdysozoa</taxon>
        <taxon>Arthropoda</taxon>
        <taxon>Hexapoda</taxon>
        <taxon>Insecta</taxon>
        <taxon>Pterygota</taxon>
        <taxon>Neoptera</taxon>
        <taxon>Endopterygota</taxon>
        <taxon>Hymenoptera</taxon>
        <taxon>Apocrita</taxon>
        <taxon>Ichneumonoidea</taxon>
        <taxon>Braconidae</taxon>
        <taxon>Microgastrinae</taxon>
        <taxon>Cotesia</taxon>
    </lineage>
</organism>
<dbReference type="PROSITE" id="PS51457">
    <property type="entry name" value="BEN"/>
    <property type="match status" value="1"/>
</dbReference>
<feature type="domain" description="BEN" evidence="2">
    <location>
        <begin position="244"/>
        <end position="342"/>
    </location>
</feature>
<comment type="caution">
    <text evidence="3">The sequence shown here is derived from an EMBL/GenBank/DDBJ whole genome shotgun (WGS) entry which is preliminary data.</text>
</comment>
<evidence type="ECO:0000313" key="3">
    <source>
        <dbReference type="EMBL" id="KAH0533796.1"/>
    </source>
</evidence>
<evidence type="ECO:0000259" key="2">
    <source>
        <dbReference type="PROSITE" id="PS51457"/>
    </source>
</evidence>
<feature type="compositionally biased region" description="Basic and acidic residues" evidence="1">
    <location>
        <begin position="398"/>
        <end position="407"/>
    </location>
</feature>
<gene>
    <name evidence="3" type="ORF">KQX54_001259</name>
</gene>
<dbReference type="GO" id="GO:0003677">
    <property type="term" value="F:DNA binding"/>
    <property type="evidence" value="ECO:0007669"/>
    <property type="project" value="InterPro"/>
</dbReference>
<feature type="region of interest" description="Disordered" evidence="1">
    <location>
        <begin position="372"/>
        <end position="407"/>
    </location>
</feature>
<reference evidence="3 4" key="1">
    <citation type="journal article" date="2021" name="J. Hered.">
        <title>A chromosome-level genome assembly of the parasitoid wasp, Cotesia glomerata (Hymenoptera: Braconidae).</title>
        <authorList>
            <person name="Pinto B.J."/>
            <person name="Weis J.J."/>
            <person name="Gamble T."/>
            <person name="Ode P.J."/>
            <person name="Paul R."/>
            <person name="Zaspel J.M."/>
        </authorList>
    </citation>
    <scope>NUCLEOTIDE SEQUENCE [LARGE SCALE GENOMIC DNA]</scope>
    <source>
        <strain evidence="3">CgM1</strain>
    </source>
</reference>
<protein>
    <recommendedName>
        <fullName evidence="2">BEN domain-containing protein</fullName>
    </recommendedName>
</protein>
<proteinExistence type="predicted"/>
<evidence type="ECO:0000256" key="1">
    <source>
        <dbReference type="SAM" id="MobiDB-lite"/>
    </source>
</evidence>
<dbReference type="Gene3D" id="1.10.10.2590">
    <property type="entry name" value="BEN domain"/>
    <property type="match status" value="1"/>
</dbReference>